<evidence type="ECO:0000256" key="11">
    <source>
        <dbReference type="SAM" id="Phobius"/>
    </source>
</evidence>
<evidence type="ECO:0000313" key="14">
    <source>
        <dbReference type="EMBL" id="MDW8801109.1"/>
    </source>
</evidence>
<evidence type="ECO:0000313" key="15">
    <source>
        <dbReference type="Proteomes" id="UP001281656"/>
    </source>
</evidence>
<dbReference type="Proteomes" id="UP001281656">
    <property type="component" value="Unassembled WGS sequence"/>
</dbReference>
<dbReference type="SMART" id="SM00304">
    <property type="entry name" value="HAMP"/>
    <property type="match status" value="1"/>
</dbReference>
<evidence type="ECO:0000256" key="4">
    <source>
        <dbReference type="ARBA" id="ARBA00022692"/>
    </source>
</evidence>
<dbReference type="InterPro" id="IPR003660">
    <property type="entry name" value="HAMP_dom"/>
</dbReference>
<reference evidence="14 15" key="1">
    <citation type="submission" date="2023-04" db="EMBL/GenBank/DDBJ databases">
        <title>Clostridium tannerae sp. nov., isolated from the fecal material of an alpaca.</title>
        <authorList>
            <person name="Miller S."/>
            <person name="Hendry M."/>
            <person name="King J."/>
            <person name="Sankaranarayanan K."/>
            <person name="Lawson P.A."/>
        </authorList>
    </citation>
    <scope>NUCLEOTIDE SEQUENCE [LARGE SCALE GENOMIC DNA]</scope>
    <source>
        <strain evidence="14 15">A1-XYC3</strain>
    </source>
</reference>
<evidence type="ECO:0000256" key="1">
    <source>
        <dbReference type="ARBA" id="ARBA00004651"/>
    </source>
</evidence>
<dbReference type="Pfam" id="PF00672">
    <property type="entry name" value="HAMP"/>
    <property type="match status" value="1"/>
</dbReference>
<proteinExistence type="inferred from homology"/>
<evidence type="ECO:0000256" key="2">
    <source>
        <dbReference type="ARBA" id="ARBA00022475"/>
    </source>
</evidence>
<dbReference type="RefSeq" id="WP_318797808.1">
    <property type="nucleotide sequence ID" value="NZ_JARUJP010000007.1"/>
</dbReference>
<dbReference type="Gene3D" id="3.30.450.20">
    <property type="entry name" value="PAS domain"/>
    <property type="match status" value="1"/>
</dbReference>
<keyword evidence="6 11" id="KW-0472">Membrane</keyword>
<evidence type="ECO:0000256" key="9">
    <source>
        <dbReference type="PROSITE-ProRule" id="PRU00284"/>
    </source>
</evidence>
<keyword evidence="15" id="KW-1185">Reference proteome</keyword>
<evidence type="ECO:0000256" key="6">
    <source>
        <dbReference type="ARBA" id="ARBA00023136"/>
    </source>
</evidence>
<dbReference type="PANTHER" id="PTHR32089:SF112">
    <property type="entry name" value="LYSOZYME-LIKE PROTEIN-RELATED"/>
    <property type="match status" value="1"/>
</dbReference>
<gene>
    <name evidence="14" type="ORF">P8V03_08055</name>
</gene>
<dbReference type="CDD" id="cd06225">
    <property type="entry name" value="HAMP"/>
    <property type="match status" value="1"/>
</dbReference>
<evidence type="ECO:0000256" key="5">
    <source>
        <dbReference type="ARBA" id="ARBA00022989"/>
    </source>
</evidence>
<keyword evidence="3" id="KW-0145">Chemotaxis</keyword>
<dbReference type="PROSITE" id="PS50885">
    <property type="entry name" value="HAMP"/>
    <property type="match status" value="1"/>
</dbReference>
<dbReference type="Pfam" id="PF02743">
    <property type="entry name" value="dCache_1"/>
    <property type="match status" value="1"/>
</dbReference>
<evidence type="ECO:0000256" key="3">
    <source>
        <dbReference type="ARBA" id="ARBA00022500"/>
    </source>
</evidence>
<organism evidence="14 15">
    <name type="scientific">Clostridium tanneri</name>
    <dbReference type="NCBI Taxonomy" id="3037988"/>
    <lineage>
        <taxon>Bacteria</taxon>
        <taxon>Bacillati</taxon>
        <taxon>Bacillota</taxon>
        <taxon>Clostridia</taxon>
        <taxon>Eubacteriales</taxon>
        <taxon>Clostridiaceae</taxon>
        <taxon>Clostridium</taxon>
    </lineage>
</organism>
<protein>
    <submittedName>
        <fullName evidence="14">Methyl-accepting chemotaxis protein</fullName>
    </submittedName>
</protein>
<feature type="transmembrane region" description="Helical" evidence="11">
    <location>
        <begin position="45"/>
        <end position="65"/>
    </location>
</feature>
<name>A0ABU4JSI6_9CLOT</name>
<comment type="caution">
    <text evidence="14">The sequence shown here is derived from an EMBL/GenBank/DDBJ whole genome shotgun (WGS) entry which is preliminary data.</text>
</comment>
<keyword evidence="5 11" id="KW-1133">Transmembrane helix</keyword>
<keyword evidence="10" id="KW-0175">Coiled coil</keyword>
<dbReference type="Gene3D" id="1.10.287.950">
    <property type="entry name" value="Methyl-accepting chemotaxis protein"/>
    <property type="match status" value="1"/>
</dbReference>
<evidence type="ECO:0000259" key="12">
    <source>
        <dbReference type="PROSITE" id="PS50111"/>
    </source>
</evidence>
<evidence type="ECO:0000256" key="10">
    <source>
        <dbReference type="SAM" id="Coils"/>
    </source>
</evidence>
<dbReference type="SMART" id="SM00283">
    <property type="entry name" value="MA"/>
    <property type="match status" value="1"/>
</dbReference>
<dbReference type="InterPro" id="IPR004089">
    <property type="entry name" value="MCPsignal_dom"/>
</dbReference>
<accession>A0ABU4JSI6</accession>
<evidence type="ECO:0000259" key="13">
    <source>
        <dbReference type="PROSITE" id="PS50885"/>
    </source>
</evidence>
<dbReference type="Pfam" id="PF00015">
    <property type="entry name" value="MCPsignal"/>
    <property type="match status" value="1"/>
</dbReference>
<keyword evidence="4 11" id="KW-0812">Transmembrane</keyword>
<dbReference type="InterPro" id="IPR033479">
    <property type="entry name" value="dCache_1"/>
</dbReference>
<comment type="subcellular location">
    <subcellularLocation>
        <location evidence="1">Cell membrane</location>
        <topology evidence="1">Multi-pass membrane protein</topology>
    </subcellularLocation>
</comment>
<keyword evidence="7 9" id="KW-0807">Transducer</keyword>
<feature type="transmembrane region" description="Helical" evidence="11">
    <location>
        <begin position="325"/>
        <end position="343"/>
    </location>
</feature>
<dbReference type="CDD" id="cd12912">
    <property type="entry name" value="PDC2_MCP_like"/>
    <property type="match status" value="1"/>
</dbReference>
<dbReference type="PANTHER" id="PTHR32089">
    <property type="entry name" value="METHYL-ACCEPTING CHEMOTAXIS PROTEIN MCPB"/>
    <property type="match status" value="1"/>
</dbReference>
<dbReference type="EMBL" id="JARUJP010000007">
    <property type="protein sequence ID" value="MDW8801109.1"/>
    <property type="molecule type" value="Genomic_DNA"/>
</dbReference>
<feature type="domain" description="HAMP" evidence="13">
    <location>
        <begin position="345"/>
        <end position="397"/>
    </location>
</feature>
<feature type="domain" description="Methyl-accepting transducer" evidence="12">
    <location>
        <begin position="416"/>
        <end position="653"/>
    </location>
</feature>
<evidence type="ECO:0000256" key="8">
    <source>
        <dbReference type="ARBA" id="ARBA00029447"/>
    </source>
</evidence>
<sequence length="710" mass="78294">MKNCLGVNFLKNIPKTIKENWIYVGIRGWTKGLSESFTSSVGAKITIQIALLLTIVCGTLGIISYQSSSKALERTIASSLQSRATEAAKLINSTLQQELKAMEQIAERAEIQSMNIEDQIPVLEAQGKNLNYISLNVLQPNGIIHFPNGSKSQIDLLNKEKNTEYLRKAFLGIASISNPVTNIDGEQIIAIAVPIRDKEGNVSGVLQSNMSMGKLNEIVQKTKVGNSGYCFIINKQGTKVAHKDLKLVLNKDNTVHNLSKDPSLKALAELESKMMKGETGSGYYLKGGAERFMAYAPIPNMEWFLAMSISKNEIFYPADKLKYQSIIITIIFICIGIVVGLLISKSIKQPLLKIKKYADKLSQCNLSHRIEIKRKDEFGQTGNALNSAIDSVEKIICCVKEESGNTVNSTKDINDLFVKVHKGVKRISETSEEISATMQESSAAIQIGSSKASEVKAEIDSALEEIKEGLQLANNIKGKAALMKMDTEQSRLRVKDTYLMSKNKMNKALKEAKVVKNISALAEGIRDIAKKTKILALNATIEATRAGEHGKGFTVVAKEVRKLAEQSADSVVHIQKNVKEVLASVGELANSAEFILKVMEEEVLQDYKKVIEVSEEYRKDGEVFHSVLERFSSLAHHMNVSIEDISESMKELNLVVNNCAEASVYIAYNIGKVNEENEIIMDKSQKNAEGAETLITLVSEFKIKDDSSMA</sequence>
<dbReference type="PROSITE" id="PS50111">
    <property type="entry name" value="CHEMOTAXIS_TRANSDUC_2"/>
    <property type="match status" value="1"/>
</dbReference>
<evidence type="ECO:0000256" key="7">
    <source>
        <dbReference type="ARBA" id="ARBA00023224"/>
    </source>
</evidence>
<comment type="similarity">
    <text evidence="8">Belongs to the methyl-accepting chemotaxis (MCP) protein family.</text>
</comment>
<keyword evidence="2" id="KW-1003">Cell membrane</keyword>
<feature type="coiled-coil region" evidence="10">
    <location>
        <begin position="92"/>
        <end position="126"/>
    </location>
</feature>
<dbReference type="SUPFAM" id="SSF58104">
    <property type="entry name" value="Methyl-accepting chemotaxis protein (MCP) signaling domain"/>
    <property type="match status" value="1"/>
</dbReference>